<reference evidence="1" key="1">
    <citation type="submission" date="2023-06" db="EMBL/GenBank/DDBJ databases">
        <authorList>
            <person name="Delattre M."/>
        </authorList>
    </citation>
    <scope>NUCLEOTIDE SEQUENCE</scope>
    <source>
        <strain evidence="1">AF72</strain>
    </source>
</reference>
<keyword evidence="2" id="KW-1185">Reference proteome</keyword>
<evidence type="ECO:0000313" key="2">
    <source>
        <dbReference type="Proteomes" id="UP001177023"/>
    </source>
</evidence>
<dbReference type="EMBL" id="CATQJA010002704">
    <property type="protein sequence ID" value="CAJ0585407.1"/>
    <property type="molecule type" value="Genomic_DNA"/>
</dbReference>
<proteinExistence type="predicted"/>
<evidence type="ECO:0000313" key="1">
    <source>
        <dbReference type="EMBL" id="CAJ0585407.1"/>
    </source>
</evidence>
<organism evidence="1 2">
    <name type="scientific">Mesorhabditis spiculigera</name>
    <dbReference type="NCBI Taxonomy" id="96644"/>
    <lineage>
        <taxon>Eukaryota</taxon>
        <taxon>Metazoa</taxon>
        <taxon>Ecdysozoa</taxon>
        <taxon>Nematoda</taxon>
        <taxon>Chromadorea</taxon>
        <taxon>Rhabditida</taxon>
        <taxon>Rhabditina</taxon>
        <taxon>Rhabditomorpha</taxon>
        <taxon>Rhabditoidea</taxon>
        <taxon>Rhabditidae</taxon>
        <taxon>Mesorhabditinae</taxon>
        <taxon>Mesorhabditis</taxon>
    </lineage>
</organism>
<sequence>MMNILHSPIFRGVLSRISGCLALKNGQEYPSEMAVYECAGVWKELLLRGNYRRKDGINCSSFVIRSIQKLLNGGTLRGQGFDIHSGPWHFPFIGEKQRDFEEKYNVLIVLITVEGLGSTDRYLCIFPCNKPDTFLCFWYKSTGYFHISMDSPDNIDKYEQMELGIIPKDETMKVTSEKINEWTYKRIGLDGQIPTNIR</sequence>
<comment type="caution">
    <text evidence="1">The sequence shown here is derived from an EMBL/GenBank/DDBJ whole genome shotgun (WGS) entry which is preliminary data.</text>
</comment>
<protein>
    <submittedName>
        <fullName evidence="1">Uncharacterized protein</fullName>
    </submittedName>
</protein>
<gene>
    <name evidence="1" type="ORF">MSPICULIGERA_LOCUS23431</name>
</gene>
<accession>A0AA36DDV8</accession>
<dbReference type="AlphaFoldDB" id="A0AA36DDV8"/>
<dbReference type="Proteomes" id="UP001177023">
    <property type="component" value="Unassembled WGS sequence"/>
</dbReference>
<name>A0AA36DDV8_9BILA</name>
<feature type="non-terminal residue" evidence="1">
    <location>
        <position position="1"/>
    </location>
</feature>